<accession>A0A172XW85</accession>
<evidence type="ECO:0000256" key="1">
    <source>
        <dbReference type="SAM" id="SignalP"/>
    </source>
</evidence>
<feature type="chain" id="PRO_5008003937" description="C1q domain-containing protein" evidence="1">
    <location>
        <begin position="22"/>
        <end position="271"/>
    </location>
</feature>
<dbReference type="EMBL" id="CP015199">
    <property type="protein sequence ID" value="ANF51267.1"/>
    <property type="molecule type" value="Genomic_DNA"/>
</dbReference>
<organism evidence="2 3">
    <name type="scientific">Chryseobacterium glaciei</name>
    <dbReference type="NCBI Taxonomy" id="1685010"/>
    <lineage>
        <taxon>Bacteria</taxon>
        <taxon>Pseudomonadati</taxon>
        <taxon>Bacteroidota</taxon>
        <taxon>Flavobacteriia</taxon>
        <taxon>Flavobacteriales</taxon>
        <taxon>Weeksellaceae</taxon>
        <taxon>Chryseobacterium group</taxon>
        <taxon>Chryseobacterium</taxon>
    </lineage>
</organism>
<sequence length="271" mass="28121">MKKIKIYFVLVLLSVTTTLSAQVGISTSNPQGSFHVDGAKDNLATGAPTVAQQANDVIVTSDGELGVGTTNPTNSLHVKAIVDPVKIEGLADGNTTTDRLLVIDPTGVVKNIKTLGGLSIPNPAIFRLETAQTNFLNGVVGGGTSVVPMTVVKNTIPGMTYNSGTSTITFPSGTYQMTFVYEASHNASGCSISSYFVDFPLNNTTTRIHSTSAFVQGANAVYGNSVTYATVIPAGRTWKIALGRGVSGNCSGPGNTLAATSTQLLIFRIGD</sequence>
<dbReference type="AlphaFoldDB" id="A0A172XW85"/>
<proteinExistence type="predicted"/>
<dbReference type="RefSeq" id="WP_066755063.1">
    <property type="nucleotide sequence ID" value="NZ_CP015199.1"/>
</dbReference>
<dbReference type="OrthoDB" id="1268762at2"/>
<dbReference type="KEGG" id="chh:A0O34_12420"/>
<reference evidence="2 3" key="1">
    <citation type="submission" date="2016-04" db="EMBL/GenBank/DDBJ databases">
        <title>Complete Genome Sequence of Chryseobacterium sp. IHBB 10212.</title>
        <authorList>
            <person name="Pal M."/>
            <person name="Swarnkar M.K."/>
            <person name="Kaushal K."/>
            <person name="Chhibber S."/>
            <person name="Singh A.K."/>
            <person name="Gulati A."/>
        </authorList>
    </citation>
    <scope>NUCLEOTIDE SEQUENCE [LARGE SCALE GENOMIC DNA]</scope>
    <source>
        <strain evidence="2 3">IHBB 10212</strain>
    </source>
</reference>
<name>A0A172XW85_9FLAO</name>
<gene>
    <name evidence="2" type="ORF">A0O34_12420</name>
</gene>
<protein>
    <recommendedName>
        <fullName evidence="4">C1q domain-containing protein</fullName>
    </recommendedName>
</protein>
<keyword evidence="1" id="KW-0732">Signal</keyword>
<evidence type="ECO:0000313" key="2">
    <source>
        <dbReference type="EMBL" id="ANF51267.1"/>
    </source>
</evidence>
<keyword evidence="3" id="KW-1185">Reference proteome</keyword>
<feature type="signal peptide" evidence="1">
    <location>
        <begin position="1"/>
        <end position="21"/>
    </location>
</feature>
<evidence type="ECO:0000313" key="3">
    <source>
        <dbReference type="Proteomes" id="UP000077824"/>
    </source>
</evidence>
<evidence type="ECO:0008006" key="4">
    <source>
        <dbReference type="Google" id="ProtNLM"/>
    </source>
</evidence>
<dbReference type="Proteomes" id="UP000077824">
    <property type="component" value="Chromosome"/>
</dbReference>